<evidence type="ECO:0000256" key="3">
    <source>
        <dbReference type="ARBA" id="ARBA00022617"/>
    </source>
</evidence>
<dbReference type="Gene3D" id="1.10.630.10">
    <property type="entry name" value="Cytochrome P450"/>
    <property type="match status" value="1"/>
</dbReference>
<dbReference type="InterPro" id="IPR002401">
    <property type="entry name" value="Cyt_P450_E_grp-I"/>
</dbReference>
<dbReference type="PROSITE" id="PS00086">
    <property type="entry name" value="CYTOCHROME_P450"/>
    <property type="match status" value="1"/>
</dbReference>
<evidence type="ECO:0000313" key="11">
    <source>
        <dbReference type="Proteomes" id="UP001301769"/>
    </source>
</evidence>
<dbReference type="InterPro" id="IPR036396">
    <property type="entry name" value="Cyt_P450_sf"/>
</dbReference>
<dbReference type="Pfam" id="PF00067">
    <property type="entry name" value="p450"/>
    <property type="match status" value="1"/>
</dbReference>
<feature type="binding site" description="axial binding residue" evidence="8">
    <location>
        <position position="527"/>
    </location>
    <ligand>
        <name>heme</name>
        <dbReference type="ChEBI" id="CHEBI:30413"/>
    </ligand>
    <ligandPart>
        <name>Fe</name>
        <dbReference type="ChEBI" id="CHEBI:18248"/>
    </ligandPart>
</feature>
<evidence type="ECO:0000256" key="1">
    <source>
        <dbReference type="ARBA" id="ARBA00001971"/>
    </source>
</evidence>
<dbReference type="CDD" id="cd11062">
    <property type="entry name" value="CYP58-like"/>
    <property type="match status" value="1"/>
</dbReference>
<comment type="similarity">
    <text evidence="2 9">Belongs to the cytochrome P450 family.</text>
</comment>
<dbReference type="PANTHER" id="PTHR24305:SF157">
    <property type="entry name" value="N-ACETYLTRYPTOPHAN 6-HYDROXYLASE IVOC-RELATED"/>
    <property type="match status" value="1"/>
</dbReference>
<dbReference type="Proteomes" id="UP001301769">
    <property type="component" value="Unassembled WGS sequence"/>
</dbReference>
<keyword evidence="11" id="KW-1185">Reference proteome</keyword>
<keyword evidence="5 9" id="KW-0560">Oxidoreductase</keyword>
<organism evidence="10 11">
    <name type="scientific">Rhypophila decipiens</name>
    <dbReference type="NCBI Taxonomy" id="261697"/>
    <lineage>
        <taxon>Eukaryota</taxon>
        <taxon>Fungi</taxon>
        <taxon>Dikarya</taxon>
        <taxon>Ascomycota</taxon>
        <taxon>Pezizomycotina</taxon>
        <taxon>Sordariomycetes</taxon>
        <taxon>Sordariomycetidae</taxon>
        <taxon>Sordariales</taxon>
        <taxon>Naviculisporaceae</taxon>
        <taxon>Rhypophila</taxon>
    </lineage>
</organism>
<dbReference type="InterPro" id="IPR017972">
    <property type="entry name" value="Cyt_P450_CS"/>
</dbReference>
<keyword evidence="3 8" id="KW-0349">Heme</keyword>
<reference evidence="10" key="2">
    <citation type="submission" date="2023-05" db="EMBL/GenBank/DDBJ databases">
        <authorList>
            <consortium name="Lawrence Berkeley National Laboratory"/>
            <person name="Steindorff A."/>
            <person name="Hensen N."/>
            <person name="Bonometti L."/>
            <person name="Westerberg I."/>
            <person name="Brannstrom I.O."/>
            <person name="Guillou S."/>
            <person name="Cros-Aarteil S."/>
            <person name="Calhoun S."/>
            <person name="Haridas S."/>
            <person name="Kuo A."/>
            <person name="Mondo S."/>
            <person name="Pangilinan J."/>
            <person name="Riley R."/>
            <person name="Labutti K."/>
            <person name="Andreopoulos B."/>
            <person name="Lipzen A."/>
            <person name="Chen C."/>
            <person name="Yanf M."/>
            <person name="Daum C."/>
            <person name="Ng V."/>
            <person name="Clum A."/>
            <person name="Ohm R."/>
            <person name="Martin F."/>
            <person name="Silar P."/>
            <person name="Natvig D."/>
            <person name="Lalanne C."/>
            <person name="Gautier V."/>
            <person name="Ament-Velasquez S.L."/>
            <person name="Kruys A."/>
            <person name="Hutchinson M.I."/>
            <person name="Powell A.J."/>
            <person name="Barry K."/>
            <person name="Miller A.N."/>
            <person name="Grigoriev I.V."/>
            <person name="Debuchy R."/>
            <person name="Gladieux P."/>
            <person name="Thoren M.H."/>
            <person name="Johannesson H."/>
        </authorList>
    </citation>
    <scope>NUCLEOTIDE SEQUENCE</scope>
    <source>
        <strain evidence="10">PSN293</strain>
    </source>
</reference>
<gene>
    <name evidence="10" type="ORF">QBC37DRAFT_324742</name>
</gene>
<evidence type="ECO:0000256" key="5">
    <source>
        <dbReference type="ARBA" id="ARBA00023002"/>
    </source>
</evidence>
<sequence length="585" mass="65774">MMDFLLVTGAHGTLLSLFQQQPKLLGGLSDLCDVQTAWILAILPLYALAKSNSLPGGRHLLQGLAASLAIWAWKFSKTSTTTILSKDNYLQSTALYLALQVLSSLYTAFIGPLSQVPGPLFAKLSAYYLPYELLYRGNNFTTLFARLHAKYGPVVRIAPDEVHVKGSIDAYNRIYNQRFDKEAALYKCFGEDESSFGELTYSAAKARKDQLSGLFTRSGVKGLEHVIRQNVERTIHRLVEECASTKTSTDFLLAMKCLAVDVITTFCFAKNISAVETPGFKAPIIMAMEASLFNFLVFMNFPLVNKIIFSLPPWLSRITAPELGGLFDLQELLQGQIDELQEDPKRLDSVPHKTIYHPLLETGTRKSLYEEGQAMLFGGTDTVSNTLMLLVFYVLSTPGVEERLLDELRRPGVWEDIKGDAPEWDTLEKLPYLSAVIKEALRLTPGVAAAQKRVVGKGGFELEVDGKDYQISEGTILHASSFLVNTDPELWPEPKRFRPARWLEVDAKERRAMEANLVTFSKGPRMCMGMNLAYCELYIAVATMFRKLEMKVDGTTEQDIWTYRECFIPWYYGKHLRIVAKERSD</sequence>
<reference evidence="10" key="1">
    <citation type="journal article" date="2023" name="Mol. Phylogenet. Evol.">
        <title>Genome-scale phylogeny and comparative genomics of the fungal order Sordariales.</title>
        <authorList>
            <person name="Hensen N."/>
            <person name="Bonometti L."/>
            <person name="Westerberg I."/>
            <person name="Brannstrom I.O."/>
            <person name="Guillou S."/>
            <person name="Cros-Aarteil S."/>
            <person name="Calhoun S."/>
            <person name="Haridas S."/>
            <person name="Kuo A."/>
            <person name="Mondo S."/>
            <person name="Pangilinan J."/>
            <person name="Riley R."/>
            <person name="LaButti K."/>
            <person name="Andreopoulos B."/>
            <person name="Lipzen A."/>
            <person name="Chen C."/>
            <person name="Yan M."/>
            <person name="Daum C."/>
            <person name="Ng V."/>
            <person name="Clum A."/>
            <person name="Steindorff A."/>
            <person name="Ohm R.A."/>
            <person name="Martin F."/>
            <person name="Silar P."/>
            <person name="Natvig D.O."/>
            <person name="Lalanne C."/>
            <person name="Gautier V."/>
            <person name="Ament-Velasquez S.L."/>
            <person name="Kruys A."/>
            <person name="Hutchinson M.I."/>
            <person name="Powell A.J."/>
            <person name="Barry K."/>
            <person name="Miller A.N."/>
            <person name="Grigoriev I.V."/>
            <person name="Debuchy R."/>
            <person name="Gladieux P."/>
            <person name="Hiltunen Thoren M."/>
            <person name="Johannesson H."/>
        </authorList>
    </citation>
    <scope>NUCLEOTIDE SEQUENCE</scope>
    <source>
        <strain evidence="10">PSN293</strain>
    </source>
</reference>
<dbReference type="GO" id="GO:0020037">
    <property type="term" value="F:heme binding"/>
    <property type="evidence" value="ECO:0007669"/>
    <property type="project" value="InterPro"/>
</dbReference>
<dbReference type="GO" id="GO:0005506">
    <property type="term" value="F:iron ion binding"/>
    <property type="evidence" value="ECO:0007669"/>
    <property type="project" value="InterPro"/>
</dbReference>
<evidence type="ECO:0000256" key="6">
    <source>
        <dbReference type="ARBA" id="ARBA00023004"/>
    </source>
</evidence>
<evidence type="ECO:0000256" key="8">
    <source>
        <dbReference type="PIRSR" id="PIRSR602401-1"/>
    </source>
</evidence>
<evidence type="ECO:0000256" key="4">
    <source>
        <dbReference type="ARBA" id="ARBA00022723"/>
    </source>
</evidence>
<name>A0AAN6XXX5_9PEZI</name>
<dbReference type="EMBL" id="MU858221">
    <property type="protein sequence ID" value="KAK4208968.1"/>
    <property type="molecule type" value="Genomic_DNA"/>
</dbReference>
<keyword evidence="6 8" id="KW-0408">Iron</keyword>
<evidence type="ECO:0000313" key="10">
    <source>
        <dbReference type="EMBL" id="KAK4208968.1"/>
    </source>
</evidence>
<accession>A0AAN6XXX5</accession>
<protein>
    <submittedName>
        <fullName evidence="10">Cytochrome P450 monooxygenase-like protein</fullName>
    </submittedName>
</protein>
<keyword evidence="4 8" id="KW-0479">Metal-binding</keyword>
<dbReference type="InterPro" id="IPR050121">
    <property type="entry name" value="Cytochrome_P450_monoxygenase"/>
</dbReference>
<dbReference type="GO" id="GO:0016705">
    <property type="term" value="F:oxidoreductase activity, acting on paired donors, with incorporation or reduction of molecular oxygen"/>
    <property type="evidence" value="ECO:0007669"/>
    <property type="project" value="InterPro"/>
</dbReference>
<evidence type="ECO:0000256" key="9">
    <source>
        <dbReference type="RuleBase" id="RU000461"/>
    </source>
</evidence>
<comment type="cofactor">
    <cofactor evidence="1 8">
        <name>heme</name>
        <dbReference type="ChEBI" id="CHEBI:30413"/>
    </cofactor>
</comment>
<dbReference type="GO" id="GO:0004497">
    <property type="term" value="F:monooxygenase activity"/>
    <property type="evidence" value="ECO:0007669"/>
    <property type="project" value="UniProtKB-KW"/>
</dbReference>
<evidence type="ECO:0000256" key="7">
    <source>
        <dbReference type="ARBA" id="ARBA00023033"/>
    </source>
</evidence>
<keyword evidence="7 9" id="KW-0503">Monooxygenase</keyword>
<comment type="caution">
    <text evidence="10">The sequence shown here is derived from an EMBL/GenBank/DDBJ whole genome shotgun (WGS) entry which is preliminary data.</text>
</comment>
<dbReference type="PRINTS" id="PR00385">
    <property type="entry name" value="P450"/>
</dbReference>
<dbReference type="PRINTS" id="PR00463">
    <property type="entry name" value="EP450I"/>
</dbReference>
<dbReference type="InterPro" id="IPR001128">
    <property type="entry name" value="Cyt_P450"/>
</dbReference>
<proteinExistence type="inferred from homology"/>
<evidence type="ECO:0000256" key="2">
    <source>
        <dbReference type="ARBA" id="ARBA00010617"/>
    </source>
</evidence>
<dbReference type="PANTHER" id="PTHR24305">
    <property type="entry name" value="CYTOCHROME P450"/>
    <property type="match status" value="1"/>
</dbReference>
<dbReference type="AlphaFoldDB" id="A0AAN6XXX5"/>
<dbReference type="SUPFAM" id="SSF48264">
    <property type="entry name" value="Cytochrome P450"/>
    <property type="match status" value="1"/>
</dbReference>